<evidence type="ECO:0000256" key="4">
    <source>
        <dbReference type="PROSITE-ProRule" id="PRU00042"/>
    </source>
</evidence>
<reference evidence="7 8" key="1">
    <citation type="journal article" date="2019" name="Sci. Rep.">
        <title>Comparative genomics of chytrid fungi reveal insights into the obligate biotrophic and pathogenic lifestyle of Synchytrium endobioticum.</title>
        <authorList>
            <person name="van de Vossenberg B.T.L.H."/>
            <person name="Warris S."/>
            <person name="Nguyen H.D.T."/>
            <person name="van Gent-Pelzer M.P.E."/>
            <person name="Joly D.L."/>
            <person name="van de Geest H.C."/>
            <person name="Bonants P.J.M."/>
            <person name="Smith D.S."/>
            <person name="Levesque C.A."/>
            <person name="van der Lee T.A.J."/>
        </authorList>
    </citation>
    <scope>NUCLEOTIDE SEQUENCE [LARGE SCALE GENOMIC DNA]</scope>
    <source>
        <strain evidence="7 8">CBS 809.83</strain>
    </source>
</reference>
<dbReference type="GO" id="GO:0008270">
    <property type="term" value="F:zinc ion binding"/>
    <property type="evidence" value="ECO:0007669"/>
    <property type="project" value="UniProtKB-KW"/>
</dbReference>
<dbReference type="PROSITE" id="PS50157">
    <property type="entry name" value="ZINC_FINGER_C2H2_2"/>
    <property type="match status" value="3"/>
</dbReference>
<dbReference type="SUPFAM" id="SSF57667">
    <property type="entry name" value="beta-beta-alpha zinc fingers"/>
    <property type="match status" value="2"/>
</dbReference>
<evidence type="ECO:0000256" key="3">
    <source>
        <dbReference type="ARBA" id="ARBA00022833"/>
    </source>
</evidence>
<feature type="domain" description="C2H2-type" evidence="6">
    <location>
        <begin position="184"/>
        <end position="212"/>
    </location>
</feature>
<feature type="domain" description="C2H2-type" evidence="6">
    <location>
        <begin position="213"/>
        <end position="241"/>
    </location>
</feature>
<dbReference type="EMBL" id="QEAQ01000033">
    <property type="protein sequence ID" value="TPX58709.1"/>
    <property type="molecule type" value="Genomic_DNA"/>
</dbReference>
<dbReference type="FunFam" id="3.30.160.60:FF:000446">
    <property type="entry name" value="Zinc finger protein"/>
    <property type="match status" value="1"/>
</dbReference>
<keyword evidence="1" id="KW-0479">Metal-binding</keyword>
<dbReference type="PANTHER" id="PTHR23235">
    <property type="entry name" value="KRUEPPEL-LIKE TRANSCRIPTION FACTOR"/>
    <property type="match status" value="1"/>
</dbReference>
<evidence type="ECO:0000256" key="2">
    <source>
        <dbReference type="ARBA" id="ARBA00022771"/>
    </source>
</evidence>
<dbReference type="InterPro" id="IPR013087">
    <property type="entry name" value="Znf_C2H2_type"/>
</dbReference>
<evidence type="ECO:0000313" key="7">
    <source>
        <dbReference type="EMBL" id="TPX58709.1"/>
    </source>
</evidence>
<gene>
    <name evidence="7" type="ORF">PhCBS80983_g02978</name>
</gene>
<protein>
    <recommendedName>
        <fullName evidence="6">C2H2-type domain-containing protein</fullName>
    </recommendedName>
</protein>
<keyword evidence="3" id="KW-0862">Zinc</keyword>
<dbReference type="GO" id="GO:0000981">
    <property type="term" value="F:DNA-binding transcription factor activity, RNA polymerase II-specific"/>
    <property type="evidence" value="ECO:0007669"/>
    <property type="project" value="TreeGrafter"/>
</dbReference>
<organism evidence="7 8">
    <name type="scientific">Powellomyces hirtus</name>
    <dbReference type="NCBI Taxonomy" id="109895"/>
    <lineage>
        <taxon>Eukaryota</taxon>
        <taxon>Fungi</taxon>
        <taxon>Fungi incertae sedis</taxon>
        <taxon>Chytridiomycota</taxon>
        <taxon>Chytridiomycota incertae sedis</taxon>
        <taxon>Chytridiomycetes</taxon>
        <taxon>Spizellomycetales</taxon>
        <taxon>Powellomycetaceae</taxon>
        <taxon>Powellomyces</taxon>
    </lineage>
</organism>
<dbReference type="Gene3D" id="3.30.160.60">
    <property type="entry name" value="Classic Zinc Finger"/>
    <property type="match status" value="3"/>
</dbReference>
<feature type="compositionally biased region" description="Pro residues" evidence="5">
    <location>
        <begin position="150"/>
        <end position="160"/>
    </location>
</feature>
<dbReference type="STRING" id="109895.A0A507E3P6"/>
<dbReference type="PROSITE" id="PS00028">
    <property type="entry name" value="ZINC_FINGER_C2H2_1"/>
    <property type="match status" value="2"/>
</dbReference>
<dbReference type="InterPro" id="IPR036236">
    <property type="entry name" value="Znf_C2H2_sf"/>
</dbReference>
<accession>A0A507E3P6</accession>
<feature type="region of interest" description="Disordered" evidence="5">
    <location>
        <begin position="144"/>
        <end position="178"/>
    </location>
</feature>
<evidence type="ECO:0000259" key="6">
    <source>
        <dbReference type="PROSITE" id="PS50157"/>
    </source>
</evidence>
<proteinExistence type="predicted"/>
<dbReference type="Pfam" id="PF00096">
    <property type="entry name" value="zf-C2H2"/>
    <property type="match status" value="2"/>
</dbReference>
<dbReference type="PANTHER" id="PTHR23235:SF120">
    <property type="entry name" value="KRUPPEL-LIKE FACTOR 15"/>
    <property type="match status" value="1"/>
</dbReference>
<keyword evidence="2 4" id="KW-0863">Zinc-finger</keyword>
<sequence length="272" mass="30530">MYWSNFLARDPRPPEETHEDFFTAMFSELANEVNNTTDCLTVSASLFEPEVPLLHEQLISNPFPPWFTAIPLHHPQPSSYDPVATAAVLNNQPPWGLGLAPDFSPWIPSPEAHVPAMIPLQFGNNEDVFQPSASPLQLCKNEDVFQPSASPSPPTLPPSPVSVSTTAGAPSEPDLGSSRNKFIHECSHCPRSFTRRYNLLAHIRGTHSLEKPYTCALCPRAFTRKHDFDRHAVSCHWKVKPFQCPRCSRRFARSDALKKHGRRKQCKDPDSD</sequence>
<dbReference type="AlphaFoldDB" id="A0A507E3P6"/>
<evidence type="ECO:0000256" key="1">
    <source>
        <dbReference type="ARBA" id="ARBA00022723"/>
    </source>
</evidence>
<dbReference type="Proteomes" id="UP000318582">
    <property type="component" value="Unassembled WGS sequence"/>
</dbReference>
<evidence type="ECO:0000256" key="5">
    <source>
        <dbReference type="SAM" id="MobiDB-lite"/>
    </source>
</evidence>
<name>A0A507E3P6_9FUNG</name>
<evidence type="ECO:0000313" key="8">
    <source>
        <dbReference type="Proteomes" id="UP000318582"/>
    </source>
</evidence>
<feature type="domain" description="C2H2-type" evidence="6">
    <location>
        <begin position="242"/>
        <end position="269"/>
    </location>
</feature>
<dbReference type="GO" id="GO:0000978">
    <property type="term" value="F:RNA polymerase II cis-regulatory region sequence-specific DNA binding"/>
    <property type="evidence" value="ECO:0007669"/>
    <property type="project" value="TreeGrafter"/>
</dbReference>
<comment type="caution">
    <text evidence="7">The sequence shown here is derived from an EMBL/GenBank/DDBJ whole genome shotgun (WGS) entry which is preliminary data.</text>
</comment>
<dbReference type="SMART" id="SM00355">
    <property type="entry name" value="ZnF_C2H2"/>
    <property type="match status" value="3"/>
</dbReference>
<keyword evidence="8" id="KW-1185">Reference proteome</keyword>